<keyword evidence="4" id="KW-1185">Reference proteome</keyword>
<proteinExistence type="predicted"/>
<evidence type="ECO:0000313" key="3">
    <source>
        <dbReference type="EMBL" id="CAF4146189.1"/>
    </source>
</evidence>
<reference evidence="3" key="1">
    <citation type="submission" date="2021-02" db="EMBL/GenBank/DDBJ databases">
        <authorList>
            <person name="Nowell W R."/>
        </authorList>
    </citation>
    <scope>NUCLEOTIDE SEQUENCE</scope>
</reference>
<feature type="compositionally biased region" description="Basic and acidic residues" evidence="2">
    <location>
        <begin position="101"/>
        <end position="110"/>
    </location>
</feature>
<protein>
    <submittedName>
        <fullName evidence="3">Uncharacterized protein</fullName>
    </submittedName>
</protein>
<accession>A0A819XXH7</accession>
<feature type="region of interest" description="Disordered" evidence="2">
    <location>
        <begin position="69"/>
        <end position="119"/>
    </location>
</feature>
<dbReference type="AlphaFoldDB" id="A0A819XXH7"/>
<dbReference type="Proteomes" id="UP000663866">
    <property type="component" value="Unassembled WGS sequence"/>
</dbReference>
<evidence type="ECO:0000256" key="1">
    <source>
        <dbReference type="SAM" id="Coils"/>
    </source>
</evidence>
<name>A0A819XXH7_9BILA</name>
<evidence type="ECO:0000313" key="4">
    <source>
        <dbReference type="Proteomes" id="UP000663866"/>
    </source>
</evidence>
<organism evidence="3 4">
    <name type="scientific">Rotaria magnacalcarata</name>
    <dbReference type="NCBI Taxonomy" id="392030"/>
    <lineage>
        <taxon>Eukaryota</taxon>
        <taxon>Metazoa</taxon>
        <taxon>Spiralia</taxon>
        <taxon>Gnathifera</taxon>
        <taxon>Rotifera</taxon>
        <taxon>Eurotatoria</taxon>
        <taxon>Bdelloidea</taxon>
        <taxon>Philodinida</taxon>
        <taxon>Philodinidae</taxon>
        <taxon>Rotaria</taxon>
    </lineage>
</organism>
<feature type="compositionally biased region" description="Polar residues" evidence="2">
    <location>
        <begin position="83"/>
        <end position="94"/>
    </location>
</feature>
<comment type="caution">
    <text evidence="3">The sequence shown here is derived from an EMBL/GenBank/DDBJ whole genome shotgun (WGS) entry which is preliminary data.</text>
</comment>
<sequence>MTLSPRCKPSKFFSGNEFTNLHREFNDQLYVLLKKINIDVIDAKLQINDIRIEDGLHPTLSSGRQKFEMFNDNNPEIPEVRTGASSPGWSANRTFDSESNDENKEKEKENKKRKLSDTSLSPIGLNVRARKDMSNIQIDDDEQEQVVEHYDLLTQSESISKFIKKRTEQTETILNNEMRKIPIEQVQTAKQYIINNIDPIVDIFQKTNRKRLDNLILDQMKEKATREIKSKCPVNQLEKVKKLEEQYARILNLQFQLKKLEKRMNLNMPPPYLNIMDKIQLRSKELDSNEIAQFTEQWNNIVRHAKKDFTSIMMVAKTAEIEKIEKKYQETVQKLPEYIRQSLNTLVHTIRTRHDQTTEKKIHFLEQKAWRTRKT</sequence>
<dbReference type="EMBL" id="CAJOBG010005270">
    <property type="protein sequence ID" value="CAF4146189.1"/>
    <property type="molecule type" value="Genomic_DNA"/>
</dbReference>
<gene>
    <name evidence="3" type="ORF">OVN521_LOCUS23342</name>
</gene>
<keyword evidence="1" id="KW-0175">Coiled coil</keyword>
<evidence type="ECO:0000256" key="2">
    <source>
        <dbReference type="SAM" id="MobiDB-lite"/>
    </source>
</evidence>
<feature type="coiled-coil region" evidence="1">
    <location>
        <begin position="314"/>
        <end position="341"/>
    </location>
</feature>